<reference evidence="1 2" key="1">
    <citation type="journal article" date="2018" name="Mol. Biol. Evol.">
        <title>Broad Genomic Sampling Reveals a Smut Pathogenic Ancestry of the Fungal Clade Ustilaginomycotina.</title>
        <authorList>
            <person name="Kijpornyongpan T."/>
            <person name="Mondo S.J."/>
            <person name="Barry K."/>
            <person name="Sandor L."/>
            <person name="Lee J."/>
            <person name="Lipzen A."/>
            <person name="Pangilinan J."/>
            <person name="LaButti K."/>
            <person name="Hainaut M."/>
            <person name="Henrissat B."/>
            <person name="Grigoriev I.V."/>
            <person name="Spatafora J.W."/>
            <person name="Aime M.C."/>
        </authorList>
    </citation>
    <scope>NUCLEOTIDE SEQUENCE [LARGE SCALE GENOMIC DNA]</scope>
    <source>
        <strain evidence="1 2">SA 807</strain>
    </source>
</reference>
<sequence length="498" mass="54952">MPPSASAVAPRRNSFYGRHRTSSATSTGSSSSQKGKSSSRPRDPSPLGQTQDHVTALAVASKTAKRQSTASLLGQASTSAVKIGSESRNILLEDEYQDEVVAYMHAMESQTMASTELMDVQPELRWFMRPYLVDFLIEIHQTFQLRAETLYLTMNIVDRYVSKRIVYKRHYQLVGCAALLIAAKFEDSKDRVPTVEELSQMCCSAYDETAFTQMEGHVLSTIGWNLGHPTAEAWLRIEGVKSKEQLKTLNVARFFMGVSLFHRDFINLTSSGLAKGALILARFICDLPQTKIDSSDEAAKAAQMLDTYVSDNVQDLSLILIKKYSYDYYSSASTVVCDWYRDKNAAAKVAQQQTSTPSRLLPAQSPVSDHSDEEDDDESMCSRSTTPSSMLSTPSRSMEEDDEDDDMPVTPLSLYSLHDPLVAAAQAIKAPSCRESQHGAPKAQVVDKENVSMGLQVRSQSSGSISDRKSKNAAKLSIMVAPAPRPALRTTNWNNVQP</sequence>
<keyword evidence="2" id="KW-1185">Reference proteome</keyword>
<protein>
    <submittedName>
        <fullName evidence="1">Uncharacterized protein</fullName>
    </submittedName>
</protein>
<organism evidence="1 2">
    <name type="scientific">Violaceomyces palustris</name>
    <dbReference type="NCBI Taxonomy" id="1673888"/>
    <lineage>
        <taxon>Eukaryota</taxon>
        <taxon>Fungi</taxon>
        <taxon>Dikarya</taxon>
        <taxon>Basidiomycota</taxon>
        <taxon>Ustilaginomycotina</taxon>
        <taxon>Ustilaginomycetes</taxon>
        <taxon>Violaceomycetales</taxon>
        <taxon>Violaceomycetaceae</taxon>
        <taxon>Violaceomyces</taxon>
    </lineage>
</organism>
<dbReference type="Proteomes" id="UP000245626">
    <property type="component" value="Unassembled WGS sequence"/>
</dbReference>
<dbReference type="EMBL" id="KZ819976">
    <property type="protein sequence ID" value="PWN50041.1"/>
    <property type="molecule type" value="Genomic_DNA"/>
</dbReference>
<evidence type="ECO:0000313" key="1">
    <source>
        <dbReference type="EMBL" id="PWN50041.1"/>
    </source>
</evidence>
<evidence type="ECO:0000313" key="2">
    <source>
        <dbReference type="Proteomes" id="UP000245626"/>
    </source>
</evidence>
<accession>A0ACD0NW86</accession>
<gene>
    <name evidence="1" type="ORF">IE53DRAFT_316521</name>
</gene>
<proteinExistence type="predicted"/>
<name>A0ACD0NW86_9BASI</name>